<gene>
    <name evidence="7" type="ORF">GR212_35810</name>
</gene>
<dbReference type="InterPro" id="IPR016156">
    <property type="entry name" value="FAD/NAD-linked_Rdtase_dimer_sf"/>
</dbReference>
<comment type="cofactor">
    <cofactor evidence="1">
        <name>FAD</name>
        <dbReference type="ChEBI" id="CHEBI:57692"/>
    </cofactor>
</comment>
<evidence type="ECO:0000256" key="3">
    <source>
        <dbReference type="ARBA" id="ARBA00022827"/>
    </source>
</evidence>
<evidence type="ECO:0000256" key="4">
    <source>
        <dbReference type="ARBA" id="ARBA00023002"/>
    </source>
</evidence>
<dbReference type="PANTHER" id="PTHR43557:SF2">
    <property type="entry name" value="RIESKE DOMAIN-CONTAINING PROTEIN-RELATED"/>
    <property type="match status" value="1"/>
</dbReference>
<protein>
    <submittedName>
        <fullName evidence="7">Ferredoxin reductase</fullName>
    </submittedName>
</protein>
<dbReference type="SUPFAM" id="SSF51905">
    <property type="entry name" value="FAD/NAD(P)-binding domain"/>
    <property type="match status" value="1"/>
</dbReference>
<keyword evidence="2" id="KW-0285">Flavoprotein</keyword>
<name>A0A6L9UKP9_9HYPH</name>
<dbReference type="InterPro" id="IPR036188">
    <property type="entry name" value="FAD/NAD-bd_sf"/>
</dbReference>
<keyword evidence="4" id="KW-0560">Oxidoreductase</keyword>
<dbReference type="Proteomes" id="UP000483035">
    <property type="component" value="Unassembled WGS sequence"/>
</dbReference>
<dbReference type="Pfam" id="PF14759">
    <property type="entry name" value="Reductase_C"/>
    <property type="match status" value="1"/>
</dbReference>
<evidence type="ECO:0000256" key="1">
    <source>
        <dbReference type="ARBA" id="ARBA00001974"/>
    </source>
</evidence>
<feature type="domain" description="Reductase C-terminal" evidence="6">
    <location>
        <begin position="321"/>
        <end position="408"/>
    </location>
</feature>
<dbReference type="Gene3D" id="3.30.390.30">
    <property type="match status" value="1"/>
</dbReference>
<dbReference type="InterPro" id="IPR050446">
    <property type="entry name" value="FAD-oxidoreductase/Apoptosis"/>
</dbReference>
<evidence type="ECO:0000313" key="7">
    <source>
        <dbReference type="EMBL" id="NEI74902.1"/>
    </source>
</evidence>
<feature type="domain" description="FAD/NAD(P)-binding" evidence="5">
    <location>
        <begin position="6"/>
        <end position="302"/>
    </location>
</feature>
<organism evidence="7 8">
    <name type="scientific">Rhizobium lusitanum</name>
    <dbReference type="NCBI Taxonomy" id="293958"/>
    <lineage>
        <taxon>Bacteria</taxon>
        <taxon>Pseudomonadati</taxon>
        <taxon>Pseudomonadota</taxon>
        <taxon>Alphaproteobacteria</taxon>
        <taxon>Hyphomicrobiales</taxon>
        <taxon>Rhizobiaceae</taxon>
        <taxon>Rhizobium/Agrobacterium group</taxon>
        <taxon>Rhizobium</taxon>
    </lineage>
</organism>
<dbReference type="InterPro" id="IPR023753">
    <property type="entry name" value="FAD/NAD-binding_dom"/>
</dbReference>
<comment type="caution">
    <text evidence="7">The sequence shown here is derived from an EMBL/GenBank/DDBJ whole genome shotgun (WGS) entry which is preliminary data.</text>
</comment>
<evidence type="ECO:0000313" key="8">
    <source>
        <dbReference type="Proteomes" id="UP000483035"/>
    </source>
</evidence>
<proteinExistence type="predicted"/>
<dbReference type="RefSeq" id="WP_163994731.1">
    <property type="nucleotide sequence ID" value="NZ_WUEY01000044.1"/>
</dbReference>
<reference evidence="7 8" key="1">
    <citation type="submission" date="2019-12" db="EMBL/GenBank/DDBJ databases">
        <title>Rhizobium genotypes associated with high levels of biological nitrogen fixation by grain legumes in a temperate-maritime cropping system.</title>
        <authorList>
            <person name="Maluk M."/>
            <person name="Francesc Ferrando Molina F."/>
            <person name="Lopez Del Egido L."/>
            <person name="Lafos M."/>
            <person name="Langarica-Fuentes A."/>
            <person name="Gebre Yohannes G."/>
            <person name="Young M.W."/>
            <person name="Martin P."/>
            <person name="Gantlett R."/>
            <person name="Kenicer G."/>
            <person name="Hawes C."/>
            <person name="Begg G.S."/>
            <person name="Quilliam R.S."/>
            <person name="Squire G.R."/>
            <person name="Poole P.S."/>
            <person name="Young P.W."/>
            <person name="Iannetta P.M."/>
            <person name="James E.K."/>
        </authorList>
    </citation>
    <scope>NUCLEOTIDE SEQUENCE [LARGE SCALE GENOMIC DNA]</scope>
    <source>
        <strain evidence="7 8">JHI1118</strain>
    </source>
</reference>
<evidence type="ECO:0000259" key="6">
    <source>
        <dbReference type="Pfam" id="PF14759"/>
    </source>
</evidence>
<dbReference type="InterPro" id="IPR028202">
    <property type="entry name" value="Reductase_C"/>
</dbReference>
<accession>A0A6L9UKP9</accession>
<dbReference type="Gene3D" id="3.50.50.60">
    <property type="entry name" value="FAD/NAD(P)-binding domain"/>
    <property type="match status" value="2"/>
</dbReference>
<dbReference type="Pfam" id="PF07992">
    <property type="entry name" value="Pyr_redox_2"/>
    <property type="match status" value="1"/>
</dbReference>
<dbReference type="SUPFAM" id="SSF55424">
    <property type="entry name" value="FAD/NAD-linked reductases, dimerisation (C-terminal) domain"/>
    <property type="match status" value="1"/>
</dbReference>
<dbReference type="PRINTS" id="PR00368">
    <property type="entry name" value="FADPNR"/>
</dbReference>
<dbReference type="GO" id="GO:0005737">
    <property type="term" value="C:cytoplasm"/>
    <property type="evidence" value="ECO:0007669"/>
    <property type="project" value="TreeGrafter"/>
</dbReference>
<evidence type="ECO:0000256" key="2">
    <source>
        <dbReference type="ARBA" id="ARBA00022630"/>
    </source>
</evidence>
<sequence length="411" mass="44132">MAETEKFVIVGAGECGARAAFALRQQGFAGTVDLIGSEPHAPYERPPLSKSSLIDGAGHRLVAEPERYRRENINLLTNLAATEIAPSDRRLVLSDGRKLSYDKLLLATGARPRMLPGIPARSKSIMTLRTVNDAYGIREKLGKGRTLVVIGGGFIGLELAASARQMGTAVTLLETRERVLTRGVPIELAGIIADRHLAEGVDLRCGVLIEGIDEWEDGARVVLKRSSAIDADLVVVGIGATPNVELAQAAGLEIIDGVAVDEFLATSDPDIYAAGDCCSFPLSLYGGRRIRLEAWRSAQNQGMQAAGNMLGNRSAILDVPWFWSDQYDLGLQVAGLPDSNAFHIVRRLGQDALIIFDLATDGRLVAASGLSKDNGIARDIRIAEIMIGKRIRPDPVALAEPAVKLQSMLRQ</sequence>
<dbReference type="GO" id="GO:0016651">
    <property type="term" value="F:oxidoreductase activity, acting on NAD(P)H"/>
    <property type="evidence" value="ECO:0007669"/>
    <property type="project" value="TreeGrafter"/>
</dbReference>
<evidence type="ECO:0000259" key="5">
    <source>
        <dbReference type="Pfam" id="PF07992"/>
    </source>
</evidence>
<dbReference type="AlphaFoldDB" id="A0A6L9UKP9"/>
<dbReference type="EMBL" id="WUEY01000044">
    <property type="protein sequence ID" value="NEI74902.1"/>
    <property type="molecule type" value="Genomic_DNA"/>
</dbReference>
<dbReference type="PRINTS" id="PR00411">
    <property type="entry name" value="PNDRDTASEI"/>
</dbReference>
<dbReference type="PANTHER" id="PTHR43557">
    <property type="entry name" value="APOPTOSIS-INDUCING FACTOR 1"/>
    <property type="match status" value="1"/>
</dbReference>
<keyword evidence="3" id="KW-0274">FAD</keyword>